<dbReference type="SUPFAM" id="SSF56784">
    <property type="entry name" value="HAD-like"/>
    <property type="match status" value="1"/>
</dbReference>
<dbReference type="GO" id="GO:0046872">
    <property type="term" value="F:metal ion binding"/>
    <property type="evidence" value="ECO:0007669"/>
    <property type="project" value="UniProtKB-KW"/>
</dbReference>
<dbReference type="AlphaFoldDB" id="A0A1M6N0D7"/>
<comment type="similarity">
    <text evidence="1">Belongs to the HAD-like hydrolase superfamily. NagD family.</text>
</comment>
<dbReference type="InterPro" id="IPR036412">
    <property type="entry name" value="HAD-like_sf"/>
</dbReference>
<dbReference type="Pfam" id="PF13242">
    <property type="entry name" value="Hydrolase_like"/>
    <property type="match status" value="1"/>
</dbReference>
<feature type="binding site" evidence="3">
    <location>
        <position position="188"/>
    </location>
    <ligand>
        <name>substrate</name>
    </ligand>
</feature>
<dbReference type="RefSeq" id="WP_073011481.1">
    <property type="nucleotide sequence ID" value="NZ_FQZO01000010.1"/>
</dbReference>
<name>A0A1M6N0D7_9CLOT</name>
<feature type="binding site" evidence="4">
    <location>
        <position position="15"/>
    </location>
    <ligand>
        <name>Mg(2+)</name>
        <dbReference type="ChEBI" id="CHEBI:18420"/>
    </ligand>
</feature>
<dbReference type="OrthoDB" id="9810449at2"/>
<evidence type="ECO:0000256" key="1">
    <source>
        <dbReference type="PIRNR" id="PIRNR000915"/>
    </source>
</evidence>
<keyword evidence="5" id="KW-0378">Hydrolase</keyword>
<feature type="active site" description="Nucleophile" evidence="2">
    <location>
        <position position="13"/>
    </location>
</feature>
<keyword evidence="1 4" id="KW-0460">Magnesium</keyword>
<proteinExistence type="inferred from homology"/>
<reference evidence="5 6" key="1">
    <citation type="submission" date="2016-11" db="EMBL/GenBank/DDBJ databases">
        <authorList>
            <person name="Jaros S."/>
            <person name="Januszkiewicz K."/>
            <person name="Wedrychowicz H."/>
        </authorList>
    </citation>
    <scope>NUCLEOTIDE SEQUENCE [LARGE SCALE GENOMIC DNA]</scope>
    <source>
        <strain evidence="5 6">DSM 21864</strain>
    </source>
</reference>
<dbReference type="STRING" id="1121298.SAMN05444401_0021"/>
<dbReference type="PANTHER" id="PTHR19288">
    <property type="entry name" value="4-NITROPHENYLPHOSPHATASE-RELATED"/>
    <property type="match status" value="1"/>
</dbReference>
<evidence type="ECO:0000256" key="4">
    <source>
        <dbReference type="PIRSR" id="PIRSR000915-3"/>
    </source>
</evidence>
<sequence>MKDITEIKCFVLDMDGTFYLGNRLIDGALDFLKTLKAQNKEFLFLTNNSSKNKYAYVTKLNNLGLDIEPNRIFTSGEATTIYLNSKKAGAKVFLLGTKMLEEEFINAGFKLVKDRSQRPDFIVLGFDTTLTYEKLWIACDFIRDGVEYVATHPDFNCPLEDSKFMPDAGAMIDFISTSTGKKPYVVGKPNKAIIEALCEKYAYDKEDIAIVGDRLYTDIKTGENAGITSILVLSGETSIESYNNSETNADFVYPSLKEINEELIK</sequence>
<accession>A0A1M6N0D7</accession>
<dbReference type="Proteomes" id="UP000184080">
    <property type="component" value="Unassembled WGS sequence"/>
</dbReference>
<gene>
    <name evidence="5" type="ORF">SAMN05444401_0021</name>
</gene>
<keyword evidence="1 4" id="KW-0479">Metal-binding</keyword>
<dbReference type="EC" id="3.1.3.-" evidence="1"/>
<keyword evidence="6" id="KW-1185">Reference proteome</keyword>
<comment type="cofactor">
    <cofactor evidence="4">
        <name>Mg(2+)</name>
        <dbReference type="ChEBI" id="CHEBI:18420"/>
    </cofactor>
    <text evidence="4">Divalent metal ions. Mg(2+) is the most effective.</text>
</comment>
<feature type="binding site" evidence="4">
    <location>
        <position position="213"/>
    </location>
    <ligand>
        <name>Mg(2+)</name>
        <dbReference type="ChEBI" id="CHEBI:18420"/>
    </ligand>
</feature>
<feature type="binding site" evidence="4">
    <location>
        <position position="13"/>
    </location>
    <ligand>
        <name>Mg(2+)</name>
        <dbReference type="ChEBI" id="CHEBI:18420"/>
    </ligand>
</feature>
<dbReference type="Pfam" id="PF13344">
    <property type="entry name" value="Hydrolase_6"/>
    <property type="match status" value="1"/>
</dbReference>
<protein>
    <recommendedName>
        <fullName evidence="1">Acid sugar phosphatase</fullName>
        <ecNumber evidence="1">3.1.3.-</ecNumber>
    </recommendedName>
</protein>
<dbReference type="PANTHER" id="PTHR19288:SF46">
    <property type="entry name" value="HALOACID DEHALOGENASE-LIKE HYDROLASE DOMAIN-CONTAINING PROTEIN 2"/>
    <property type="match status" value="1"/>
</dbReference>
<organism evidence="5 6">
    <name type="scientific">Clostridium amylolyticum</name>
    <dbReference type="NCBI Taxonomy" id="1121298"/>
    <lineage>
        <taxon>Bacteria</taxon>
        <taxon>Bacillati</taxon>
        <taxon>Bacillota</taxon>
        <taxon>Clostridia</taxon>
        <taxon>Eubacteriales</taxon>
        <taxon>Clostridiaceae</taxon>
        <taxon>Clostridium</taxon>
    </lineage>
</organism>
<evidence type="ECO:0000313" key="6">
    <source>
        <dbReference type="Proteomes" id="UP000184080"/>
    </source>
</evidence>
<feature type="active site" description="Proton donor" evidence="2">
    <location>
        <position position="15"/>
    </location>
</feature>
<dbReference type="EMBL" id="FQZO01000010">
    <property type="protein sequence ID" value="SHJ89108.1"/>
    <property type="molecule type" value="Genomic_DNA"/>
</dbReference>
<dbReference type="GO" id="GO:0016791">
    <property type="term" value="F:phosphatase activity"/>
    <property type="evidence" value="ECO:0007669"/>
    <property type="project" value="TreeGrafter"/>
</dbReference>
<dbReference type="PIRSF" id="PIRSF000915">
    <property type="entry name" value="PGP-type_phosphatase"/>
    <property type="match status" value="1"/>
</dbReference>
<comment type="function">
    <text evidence="1">Catalyzes the dephosphorylation of 2-6 carbon acid sugars in vitro.</text>
</comment>
<dbReference type="InterPro" id="IPR006357">
    <property type="entry name" value="HAD-SF_hydro_IIA"/>
</dbReference>
<evidence type="ECO:0000313" key="5">
    <source>
        <dbReference type="EMBL" id="SHJ89108.1"/>
    </source>
</evidence>
<dbReference type="Gene3D" id="3.40.50.1000">
    <property type="entry name" value="HAD superfamily/HAD-like"/>
    <property type="match status" value="2"/>
</dbReference>
<dbReference type="NCBIfam" id="TIGR01460">
    <property type="entry name" value="HAD-SF-IIA"/>
    <property type="match status" value="1"/>
</dbReference>
<evidence type="ECO:0000256" key="3">
    <source>
        <dbReference type="PIRSR" id="PIRSR000915-2"/>
    </source>
</evidence>
<dbReference type="GO" id="GO:0005737">
    <property type="term" value="C:cytoplasm"/>
    <property type="evidence" value="ECO:0007669"/>
    <property type="project" value="TreeGrafter"/>
</dbReference>
<dbReference type="InterPro" id="IPR023214">
    <property type="entry name" value="HAD_sf"/>
</dbReference>
<evidence type="ECO:0000256" key="2">
    <source>
        <dbReference type="PIRSR" id="PIRSR000915-1"/>
    </source>
</evidence>